<accession>A0A0D2IU38</accession>
<dbReference type="EMBL" id="KN847477">
    <property type="protein sequence ID" value="KIX06681.1"/>
    <property type="molecule type" value="Genomic_DNA"/>
</dbReference>
<evidence type="ECO:0000256" key="1">
    <source>
        <dbReference type="SAM" id="MobiDB-lite"/>
    </source>
</evidence>
<keyword evidence="3" id="KW-1185">Reference proteome</keyword>
<feature type="region of interest" description="Disordered" evidence="1">
    <location>
        <begin position="117"/>
        <end position="150"/>
    </location>
</feature>
<dbReference type="AlphaFoldDB" id="A0A0D2IU38"/>
<organism evidence="2 3">
    <name type="scientific">Rhinocladiella mackenziei CBS 650.93</name>
    <dbReference type="NCBI Taxonomy" id="1442369"/>
    <lineage>
        <taxon>Eukaryota</taxon>
        <taxon>Fungi</taxon>
        <taxon>Dikarya</taxon>
        <taxon>Ascomycota</taxon>
        <taxon>Pezizomycotina</taxon>
        <taxon>Eurotiomycetes</taxon>
        <taxon>Chaetothyriomycetidae</taxon>
        <taxon>Chaetothyriales</taxon>
        <taxon>Herpotrichiellaceae</taxon>
        <taxon>Rhinocladiella</taxon>
    </lineage>
</organism>
<reference evidence="2 3" key="1">
    <citation type="submission" date="2015-01" db="EMBL/GenBank/DDBJ databases">
        <title>The Genome Sequence of Rhinocladiella mackenzie CBS 650.93.</title>
        <authorList>
            <consortium name="The Broad Institute Genomics Platform"/>
            <person name="Cuomo C."/>
            <person name="de Hoog S."/>
            <person name="Gorbushina A."/>
            <person name="Stielow B."/>
            <person name="Teixiera M."/>
            <person name="Abouelleil A."/>
            <person name="Chapman S.B."/>
            <person name="Priest M."/>
            <person name="Young S.K."/>
            <person name="Wortman J."/>
            <person name="Nusbaum C."/>
            <person name="Birren B."/>
        </authorList>
    </citation>
    <scope>NUCLEOTIDE SEQUENCE [LARGE SCALE GENOMIC DNA]</scope>
    <source>
        <strain evidence="2 3">CBS 650.93</strain>
    </source>
</reference>
<dbReference type="OrthoDB" id="4156180at2759"/>
<gene>
    <name evidence="2" type="ORF">Z518_04657</name>
</gene>
<dbReference type="RefSeq" id="XP_013273817.1">
    <property type="nucleotide sequence ID" value="XM_013418363.1"/>
</dbReference>
<sequence length="204" mass="22448">MSFLVSLLCCSKDSPGKLEAETRHARLVAVSHGNDHYNGSLPRPQEYPDNPPEYKDIARHPLISIDEKCPIDFELVVEDEDDAPLPISPNSSVVSIPSTRLTDLTSMQTGETAVTLARGSLDRGSTHASRPPSYHSNPRRSPSPVSFVGLNSESERDGVWQHPVMSNNWLEVLRQDAIRRAATQDRNRERAPGPYGAARRVGSG</sequence>
<proteinExistence type="predicted"/>
<dbReference type="VEuPathDB" id="FungiDB:Z518_04657"/>
<feature type="compositionally biased region" description="Basic and acidic residues" evidence="1">
    <location>
        <begin position="181"/>
        <end position="191"/>
    </location>
</feature>
<evidence type="ECO:0000313" key="2">
    <source>
        <dbReference type="EMBL" id="KIX06681.1"/>
    </source>
</evidence>
<feature type="compositionally biased region" description="Polar residues" evidence="1">
    <location>
        <begin position="134"/>
        <end position="150"/>
    </location>
</feature>
<dbReference type="GeneID" id="25292728"/>
<evidence type="ECO:0000313" key="3">
    <source>
        <dbReference type="Proteomes" id="UP000053617"/>
    </source>
</evidence>
<dbReference type="HOGENOM" id="CLU_1294406_0_0_1"/>
<feature type="region of interest" description="Disordered" evidence="1">
    <location>
        <begin position="181"/>
        <end position="204"/>
    </location>
</feature>
<protein>
    <submittedName>
        <fullName evidence="2">Uncharacterized protein</fullName>
    </submittedName>
</protein>
<name>A0A0D2IU38_9EURO</name>
<dbReference type="Proteomes" id="UP000053617">
    <property type="component" value="Unassembled WGS sequence"/>
</dbReference>